<feature type="domain" description="RNA polymerase sigma factor 70 region 4 type 2" evidence="9">
    <location>
        <begin position="125"/>
        <end position="178"/>
    </location>
</feature>
<dbReference type="InterPro" id="IPR013325">
    <property type="entry name" value="RNA_pol_sigma_r2"/>
</dbReference>
<dbReference type="Pfam" id="PF04542">
    <property type="entry name" value="Sigma70_r2"/>
    <property type="match status" value="1"/>
</dbReference>
<comment type="caution">
    <text evidence="10">The sequence shown here is derived from an EMBL/GenBank/DDBJ whole genome shotgun (WGS) entry which is preliminary data.</text>
</comment>
<dbReference type="Pfam" id="PF08281">
    <property type="entry name" value="Sigma70_r4_2"/>
    <property type="match status" value="1"/>
</dbReference>
<protein>
    <recommendedName>
        <fullName evidence="6">RNA polymerase sigma factor</fullName>
    </recommendedName>
</protein>
<dbReference type="CDD" id="cd06171">
    <property type="entry name" value="Sigma70_r4"/>
    <property type="match status" value="1"/>
</dbReference>
<dbReference type="InterPro" id="IPR014284">
    <property type="entry name" value="RNA_pol_sigma-70_dom"/>
</dbReference>
<evidence type="ECO:0000256" key="7">
    <source>
        <dbReference type="SAM" id="Coils"/>
    </source>
</evidence>
<evidence type="ECO:0000256" key="3">
    <source>
        <dbReference type="ARBA" id="ARBA00023082"/>
    </source>
</evidence>
<dbReference type="Gene3D" id="1.10.1740.10">
    <property type="match status" value="1"/>
</dbReference>
<name>A0ABQ3VEY4_9CHLR</name>
<dbReference type="InterPro" id="IPR007627">
    <property type="entry name" value="RNA_pol_sigma70_r2"/>
</dbReference>
<evidence type="ECO:0000256" key="6">
    <source>
        <dbReference type="RuleBase" id="RU000716"/>
    </source>
</evidence>
<dbReference type="InterPro" id="IPR013324">
    <property type="entry name" value="RNA_pol_sigma_r3/r4-like"/>
</dbReference>
<organism evidence="10 11">
    <name type="scientific">Dictyobacter formicarum</name>
    <dbReference type="NCBI Taxonomy" id="2778368"/>
    <lineage>
        <taxon>Bacteria</taxon>
        <taxon>Bacillati</taxon>
        <taxon>Chloroflexota</taxon>
        <taxon>Ktedonobacteria</taxon>
        <taxon>Ktedonobacterales</taxon>
        <taxon>Dictyobacteraceae</taxon>
        <taxon>Dictyobacter</taxon>
    </lineage>
</organism>
<keyword evidence="2 6" id="KW-0805">Transcription regulation</keyword>
<dbReference type="InterPro" id="IPR013249">
    <property type="entry name" value="RNA_pol_sigma70_r4_t2"/>
</dbReference>
<dbReference type="PANTHER" id="PTHR43133:SF8">
    <property type="entry name" value="RNA POLYMERASE SIGMA FACTOR HI_1459-RELATED"/>
    <property type="match status" value="1"/>
</dbReference>
<accession>A0ABQ3VEY4</accession>
<dbReference type="Gene3D" id="1.10.10.10">
    <property type="entry name" value="Winged helix-like DNA-binding domain superfamily/Winged helix DNA-binding domain"/>
    <property type="match status" value="1"/>
</dbReference>
<evidence type="ECO:0000259" key="9">
    <source>
        <dbReference type="Pfam" id="PF08281"/>
    </source>
</evidence>
<evidence type="ECO:0000256" key="5">
    <source>
        <dbReference type="ARBA" id="ARBA00023163"/>
    </source>
</evidence>
<keyword evidence="4 6" id="KW-0238">DNA-binding</keyword>
<evidence type="ECO:0000256" key="1">
    <source>
        <dbReference type="ARBA" id="ARBA00010641"/>
    </source>
</evidence>
<dbReference type="SUPFAM" id="SSF88659">
    <property type="entry name" value="Sigma3 and sigma4 domains of RNA polymerase sigma factors"/>
    <property type="match status" value="1"/>
</dbReference>
<dbReference type="InterPro" id="IPR036388">
    <property type="entry name" value="WH-like_DNA-bd_sf"/>
</dbReference>
<dbReference type="SUPFAM" id="SSF88946">
    <property type="entry name" value="Sigma2 domain of RNA polymerase sigma factors"/>
    <property type="match status" value="1"/>
</dbReference>
<reference evidence="10 11" key="1">
    <citation type="journal article" date="2021" name="Int. J. Syst. Evol. Microbiol.">
        <title>Reticulibacter mediterranei gen. nov., sp. nov., within the new family Reticulibacteraceae fam. nov., and Ktedonospora formicarum gen. nov., sp. nov., Ktedonobacter robiniae sp. nov., Dictyobacter formicarum sp. nov. and Dictyobacter arantiisoli sp. nov., belonging to the class Ktedonobacteria.</title>
        <authorList>
            <person name="Yabe S."/>
            <person name="Zheng Y."/>
            <person name="Wang C.M."/>
            <person name="Sakai Y."/>
            <person name="Abe K."/>
            <person name="Yokota A."/>
            <person name="Donadio S."/>
            <person name="Cavaletti L."/>
            <person name="Monciardini P."/>
        </authorList>
    </citation>
    <scope>NUCLEOTIDE SEQUENCE [LARGE SCALE GENOMIC DNA]</scope>
    <source>
        <strain evidence="10 11">SOSP1-9</strain>
    </source>
</reference>
<evidence type="ECO:0000313" key="10">
    <source>
        <dbReference type="EMBL" id="GHO84722.1"/>
    </source>
</evidence>
<gene>
    <name evidence="10" type="primary">sigW_1</name>
    <name evidence="10" type="ORF">KSZ_27280</name>
</gene>
<dbReference type="PANTHER" id="PTHR43133">
    <property type="entry name" value="RNA POLYMERASE ECF-TYPE SIGMA FACTO"/>
    <property type="match status" value="1"/>
</dbReference>
<keyword evidence="3 6" id="KW-0731">Sigma factor</keyword>
<evidence type="ECO:0000256" key="2">
    <source>
        <dbReference type="ARBA" id="ARBA00023015"/>
    </source>
</evidence>
<evidence type="ECO:0000259" key="8">
    <source>
        <dbReference type="Pfam" id="PF04542"/>
    </source>
</evidence>
<dbReference type="PROSITE" id="PS01063">
    <property type="entry name" value="SIGMA70_ECF"/>
    <property type="match status" value="1"/>
</dbReference>
<dbReference type="RefSeq" id="WP_201362356.1">
    <property type="nucleotide sequence ID" value="NZ_BNJJ01000007.1"/>
</dbReference>
<evidence type="ECO:0000256" key="4">
    <source>
        <dbReference type="ARBA" id="ARBA00023125"/>
    </source>
</evidence>
<dbReference type="EMBL" id="BNJJ01000007">
    <property type="protein sequence ID" value="GHO84722.1"/>
    <property type="molecule type" value="Genomic_DNA"/>
</dbReference>
<dbReference type="InterPro" id="IPR039425">
    <property type="entry name" value="RNA_pol_sigma-70-like"/>
</dbReference>
<evidence type="ECO:0000313" key="11">
    <source>
        <dbReference type="Proteomes" id="UP000635565"/>
    </source>
</evidence>
<keyword evidence="7" id="KW-0175">Coiled coil</keyword>
<dbReference type="Proteomes" id="UP000635565">
    <property type="component" value="Unassembled WGS sequence"/>
</dbReference>
<keyword evidence="11" id="KW-1185">Reference proteome</keyword>
<dbReference type="InterPro" id="IPR000838">
    <property type="entry name" value="RNA_pol_sigma70_ECF_CS"/>
</dbReference>
<comment type="similarity">
    <text evidence="1 6">Belongs to the sigma-70 factor family. ECF subfamily.</text>
</comment>
<feature type="domain" description="RNA polymerase sigma-70 region 2" evidence="8">
    <location>
        <begin position="23"/>
        <end position="89"/>
    </location>
</feature>
<dbReference type="NCBIfam" id="TIGR02937">
    <property type="entry name" value="sigma70-ECF"/>
    <property type="match status" value="1"/>
</dbReference>
<proteinExistence type="inferred from homology"/>
<keyword evidence="5 6" id="KW-0804">Transcription</keyword>
<sequence>MSICEADLVERARHGDQWAFQQLWELHHALAMAAALRMCHQRPLAEEITQGAFLLAWRGLPRFQAGSPFRPWLMRILYRHALDVMEKQRLHLHPLSLHDVLEQEALAGVVYGEEQRDLQELVAQREEVRQALARLSAEQRRVVALRYGADLTESDIASVLDWPIGTVKSRLNRAREQLRHYLLEDSRGGSSL</sequence>
<feature type="coiled-coil region" evidence="7">
    <location>
        <begin position="111"/>
        <end position="141"/>
    </location>
</feature>